<proteinExistence type="predicted"/>
<dbReference type="InterPro" id="IPR002731">
    <property type="entry name" value="ATPase_BadF"/>
</dbReference>
<reference evidence="3 4" key="1">
    <citation type="submission" date="2024-01" db="EMBL/GenBank/DDBJ databases">
        <title>Genome mining of biosynthetic gene clusters to explore secondary metabolites of Streptomyces sp.</title>
        <authorList>
            <person name="Baig A."/>
            <person name="Ajitkumar Shintre N."/>
            <person name="Kumar H."/>
            <person name="Anbarasu A."/>
            <person name="Ramaiah S."/>
        </authorList>
    </citation>
    <scope>NUCLEOTIDE SEQUENCE [LARGE SCALE GENOMIC DNA]</scope>
    <source>
        <strain evidence="3 4">A03</strain>
    </source>
</reference>
<feature type="domain" description="ATPase BadF/BadG/BcrA/BcrD type" evidence="2">
    <location>
        <begin position="17"/>
        <end position="317"/>
    </location>
</feature>
<protein>
    <submittedName>
        <fullName evidence="3">BadF/BadG/BcrA/BcrD ATPase family protein</fullName>
    </submittedName>
</protein>
<evidence type="ECO:0000256" key="1">
    <source>
        <dbReference type="SAM" id="MobiDB-lite"/>
    </source>
</evidence>
<dbReference type="RefSeq" id="WP_376718519.1">
    <property type="nucleotide sequence ID" value="NZ_JAYMRR010000004.1"/>
</dbReference>
<dbReference type="CDD" id="cd24007">
    <property type="entry name" value="ASKHA_NBD_eukNAGK-like"/>
    <property type="match status" value="1"/>
</dbReference>
<dbReference type="InterPro" id="IPR043129">
    <property type="entry name" value="ATPase_NBD"/>
</dbReference>
<evidence type="ECO:0000313" key="3">
    <source>
        <dbReference type="EMBL" id="MFB8748905.1"/>
    </source>
</evidence>
<gene>
    <name evidence="3" type="ORF">VSS30_08805</name>
</gene>
<name>A0ABV5D878_9ACTN</name>
<accession>A0ABV5D878</accession>
<dbReference type="Gene3D" id="3.30.420.40">
    <property type="match status" value="2"/>
</dbReference>
<organism evidence="3 4">
    <name type="scientific">Streptomyces parvulus</name>
    <dbReference type="NCBI Taxonomy" id="146923"/>
    <lineage>
        <taxon>Bacteria</taxon>
        <taxon>Bacillati</taxon>
        <taxon>Actinomycetota</taxon>
        <taxon>Actinomycetes</taxon>
        <taxon>Kitasatosporales</taxon>
        <taxon>Streptomycetaceae</taxon>
        <taxon>Streptomyces</taxon>
    </lineage>
</organism>
<feature type="region of interest" description="Disordered" evidence="1">
    <location>
        <begin position="39"/>
        <end position="58"/>
    </location>
</feature>
<dbReference type="Proteomes" id="UP001585018">
    <property type="component" value="Unassembled WGS sequence"/>
</dbReference>
<dbReference type="PANTHER" id="PTHR12862">
    <property type="entry name" value="BADF TYPE ATPASE DOMAIN-CONTAINING PROTEIN"/>
    <property type="match status" value="1"/>
</dbReference>
<evidence type="ECO:0000313" key="4">
    <source>
        <dbReference type="Proteomes" id="UP001585018"/>
    </source>
</evidence>
<evidence type="ECO:0000259" key="2">
    <source>
        <dbReference type="Pfam" id="PF01869"/>
    </source>
</evidence>
<sequence length="342" mass="34378">MASAKDVRRPAYDAVFLGVDGGGTKTAFCLVDGSGTVRARATGPGTSPTDEPGDDGSFGTYPVLADGVARVCAEASVAPAALTHAFFGLPAHGESPPLTAALDALPARLLGHDRYGVGNDMVCAWAGSLGLADGINVIAGTGSMAYGERAGRTARTGGWGELFGDEGSAHWIAVEGLAAFTRMSDGRLAPGPLAGVLRRALDLGSDLDVVGRVLYGGLGRDGVAALARRVTEAAALDDPAAGAVLARAGRELALLADAARRRLGFPAAETVPVSYSGGVFGSRPVAEAFRAELAGLEGRFELRPPLYEPVVGAALHAASLAGTPLDAAARAALPPPPGPPAP</sequence>
<dbReference type="EMBL" id="JAYMRR010000004">
    <property type="protein sequence ID" value="MFB8748905.1"/>
    <property type="molecule type" value="Genomic_DNA"/>
</dbReference>
<dbReference type="Pfam" id="PF01869">
    <property type="entry name" value="BcrAD_BadFG"/>
    <property type="match status" value="1"/>
</dbReference>
<keyword evidence="4" id="KW-1185">Reference proteome</keyword>
<dbReference type="InterPro" id="IPR039758">
    <property type="entry name" value="NAGK-like"/>
</dbReference>
<dbReference type="SUPFAM" id="SSF53067">
    <property type="entry name" value="Actin-like ATPase domain"/>
    <property type="match status" value="2"/>
</dbReference>
<dbReference type="PANTHER" id="PTHR12862:SF0">
    <property type="entry name" value="N-ACETYL-D-GLUCOSAMINE KINASE"/>
    <property type="match status" value="1"/>
</dbReference>
<comment type="caution">
    <text evidence="3">The sequence shown here is derived from an EMBL/GenBank/DDBJ whole genome shotgun (WGS) entry which is preliminary data.</text>
</comment>